<dbReference type="Proteomes" id="UP000799537">
    <property type="component" value="Unassembled WGS sequence"/>
</dbReference>
<gene>
    <name evidence="1" type="ORF">M409DRAFT_56870</name>
</gene>
<keyword evidence="2" id="KW-1185">Reference proteome</keyword>
<reference evidence="1" key="1">
    <citation type="journal article" date="2020" name="Stud. Mycol.">
        <title>101 Dothideomycetes genomes: a test case for predicting lifestyles and emergence of pathogens.</title>
        <authorList>
            <person name="Haridas S."/>
            <person name="Albert R."/>
            <person name="Binder M."/>
            <person name="Bloem J."/>
            <person name="Labutti K."/>
            <person name="Salamov A."/>
            <person name="Andreopoulos B."/>
            <person name="Baker S."/>
            <person name="Barry K."/>
            <person name="Bills G."/>
            <person name="Bluhm B."/>
            <person name="Cannon C."/>
            <person name="Castanera R."/>
            <person name="Culley D."/>
            <person name="Daum C."/>
            <person name="Ezra D."/>
            <person name="Gonzalez J."/>
            <person name="Henrissat B."/>
            <person name="Kuo A."/>
            <person name="Liang C."/>
            <person name="Lipzen A."/>
            <person name="Lutzoni F."/>
            <person name="Magnuson J."/>
            <person name="Mondo S."/>
            <person name="Nolan M."/>
            <person name="Ohm R."/>
            <person name="Pangilinan J."/>
            <person name="Park H.-J."/>
            <person name="Ramirez L."/>
            <person name="Alfaro M."/>
            <person name="Sun H."/>
            <person name="Tritt A."/>
            <person name="Yoshinaga Y."/>
            <person name="Zwiers L.-H."/>
            <person name="Turgeon B."/>
            <person name="Goodwin S."/>
            <person name="Spatafora J."/>
            <person name="Crous P."/>
            <person name="Grigoriev I."/>
        </authorList>
    </citation>
    <scope>NUCLEOTIDE SEQUENCE</scope>
    <source>
        <strain evidence="1">ATCC 36951</strain>
    </source>
</reference>
<dbReference type="GeneID" id="54566699"/>
<dbReference type="AlphaFoldDB" id="A0A6A6CD88"/>
<sequence>MSQHREIFPIFHLACELRDLIYFHLLEPRHTWSLPNGFKVNATHLPRPELLFLSHQFSQEYLSIASKLTTLTIHDHCLGGSGYQLPSLPREVLGIERVKFNVACTAWRDAAGEVEFHDGWIKGLLGQMREKSGGGKVAIRMHFGSGISAVEYEAALTWSGCWTTEMEGLDELLIFRVGVGCTAWAFNAPKTLLIRWSKEKKAFERMVEDVDGEQERGNVWLNTQLRMQLLRGAAFGG</sequence>
<dbReference type="EMBL" id="ML993605">
    <property type="protein sequence ID" value="KAF2164170.1"/>
    <property type="molecule type" value="Genomic_DNA"/>
</dbReference>
<evidence type="ECO:0000313" key="1">
    <source>
        <dbReference type="EMBL" id="KAF2164170.1"/>
    </source>
</evidence>
<dbReference type="OrthoDB" id="3650808at2759"/>
<dbReference type="RefSeq" id="XP_033665059.1">
    <property type="nucleotide sequence ID" value="XM_033813427.1"/>
</dbReference>
<evidence type="ECO:0000313" key="2">
    <source>
        <dbReference type="Proteomes" id="UP000799537"/>
    </source>
</evidence>
<organism evidence="1 2">
    <name type="scientific">Zasmidium cellare ATCC 36951</name>
    <dbReference type="NCBI Taxonomy" id="1080233"/>
    <lineage>
        <taxon>Eukaryota</taxon>
        <taxon>Fungi</taxon>
        <taxon>Dikarya</taxon>
        <taxon>Ascomycota</taxon>
        <taxon>Pezizomycotina</taxon>
        <taxon>Dothideomycetes</taxon>
        <taxon>Dothideomycetidae</taxon>
        <taxon>Mycosphaerellales</taxon>
        <taxon>Mycosphaerellaceae</taxon>
        <taxon>Zasmidium</taxon>
    </lineage>
</organism>
<accession>A0A6A6CD88</accession>
<name>A0A6A6CD88_ZASCE</name>
<protein>
    <submittedName>
        <fullName evidence="1">Uncharacterized protein</fullName>
    </submittedName>
</protein>
<proteinExistence type="predicted"/>